<evidence type="ECO:0000313" key="1">
    <source>
        <dbReference type="EMBL" id="MBX53916.1"/>
    </source>
</evidence>
<dbReference type="EMBL" id="GGEC01073432">
    <property type="protein sequence ID" value="MBX53916.1"/>
    <property type="molecule type" value="Transcribed_RNA"/>
</dbReference>
<reference evidence="1" key="1">
    <citation type="submission" date="2018-02" db="EMBL/GenBank/DDBJ databases">
        <title>Rhizophora mucronata_Transcriptome.</title>
        <authorList>
            <person name="Meera S.P."/>
            <person name="Sreeshan A."/>
            <person name="Augustine A."/>
        </authorList>
    </citation>
    <scope>NUCLEOTIDE SEQUENCE</scope>
    <source>
        <tissue evidence="1">Leaf</tissue>
    </source>
</reference>
<name>A0A2P2PGN0_RHIMU</name>
<sequence>MINHIAHILHLTLRAAYYFT</sequence>
<organism evidence="1">
    <name type="scientific">Rhizophora mucronata</name>
    <name type="common">Asiatic mangrove</name>
    <dbReference type="NCBI Taxonomy" id="61149"/>
    <lineage>
        <taxon>Eukaryota</taxon>
        <taxon>Viridiplantae</taxon>
        <taxon>Streptophyta</taxon>
        <taxon>Embryophyta</taxon>
        <taxon>Tracheophyta</taxon>
        <taxon>Spermatophyta</taxon>
        <taxon>Magnoliopsida</taxon>
        <taxon>eudicotyledons</taxon>
        <taxon>Gunneridae</taxon>
        <taxon>Pentapetalae</taxon>
        <taxon>rosids</taxon>
        <taxon>fabids</taxon>
        <taxon>Malpighiales</taxon>
        <taxon>Rhizophoraceae</taxon>
        <taxon>Rhizophora</taxon>
    </lineage>
</organism>
<accession>A0A2P2PGN0</accession>
<proteinExistence type="predicted"/>
<protein>
    <submittedName>
        <fullName evidence="1">Uncharacterized protein</fullName>
    </submittedName>
</protein>
<dbReference type="AlphaFoldDB" id="A0A2P2PGN0"/>